<dbReference type="InterPro" id="IPR016135">
    <property type="entry name" value="UBQ-conjugating_enzyme/RWD"/>
</dbReference>
<comment type="caution">
    <text evidence="2">The sequence shown here is derived from an EMBL/GenBank/DDBJ whole genome shotgun (WGS) entry which is preliminary data.</text>
</comment>
<dbReference type="EMBL" id="JARGDH010000003">
    <property type="protein sequence ID" value="KAL0271954.1"/>
    <property type="molecule type" value="Genomic_DNA"/>
</dbReference>
<reference evidence="2" key="1">
    <citation type="journal article" date="2024" name="Gigascience">
        <title>Chromosome-level genome of the poultry shaft louse Menopon gallinae provides insight into the host-switching and adaptive evolution of parasitic lice.</title>
        <authorList>
            <person name="Xu Y."/>
            <person name="Ma L."/>
            <person name="Liu S."/>
            <person name="Liang Y."/>
            <person name="Liu Q."/>
            <person name="He Z."/>
            <person name="Tian L."/>
            <person name="Duan Y."/>
            <person name="Cai W."/>
            <person name="Li H."/>
            <person name="Song F."/>
        </authorList>
    </citation>
    <scope>NUCLEOTIDE SEQUENCE</scope>
    <source>
        <strain evidence="2">Cailab_2023a</strain>
    </source>
</reference>
<dbReference type="PANTHER" id="PTHR21275:SF1">
    <property type="entry name" value="RWD DOMAIN-CONTAINING PROTEIN 4"/>
    <property type="match status" value="1"/>
</dbReference>
<protein>
    <recommendedName>
        <fullName evidence="1">RWD domain-containing protein</fullName>
    </recommendedName>
</protein>
<dbReference type="PANTHER" id="PTHR21275">
    <property type="entry name" value="RWD DOMAIN-CONTAINING PROTEIN 4"/>
    <property type="match status" value="1"/>
</dbReference>
<dbReference type="Gene3D" id="3.10.110.10">
    <property type="entry name" value="Ubiquitin Conjugating Enzyme"/>
    <property type="match status" value="1"/>
</dbReference>
<dbReference type="InterPro" id="IPR042770">
    <property type="entry name" value="RWDD4"/>
</dbReference>
<accession>A0AAW2HPW1</accession>
<dbReference type="CDD" id="cd23817">
    <property type="entry name" value="RWD-RWDD4"/>
    <property type="match status" value="1"/>
</dbReference>
<evidence type="ECO:0000259" key="1">
    <source>
        <dbReference type="PROSITE" id="PS50908"/>
    </source>
</evidence>
<dbReference type="SMART" id="SM00591">
    <property type="entry name" value="RWD"/>
    <property type="match status" value="1"/>
</dbReference>
<organism evidence="2">
    <name type="scientific">Menopon gallinae</name>
    <name type="common">poultry shaft louse</name>
    <dbReference type="NCBI Taxonomy" id="328185"/>
    <lineage>
        <taxon>Eukaryota</taxon>
        <taxon>Metazoa</taxon>
        <taxon>Ecdysozoa</taxon>
        <taxon>Arthropoda</taxon>
        <taxon>Hexapoda</taxon>
        <taxon>Insecta</taxon>
        <taxon>Pterygota</taxon>
        <taxon>Neoptera</taxon>
        <taxon>Paraneoptera</taxon>
        <taxon>Psocodea</taxon>
        <taxon>Troctomorpha</taxon>
        <taxon>Phthiraptera</taxon>
        <taxon>Amblycera</taxon>
        <taxon>Menoponidae</taxon>
        <taxon>Menopon</taxon>
    </lineage>
</organism>
<dbReference type="Pfam" id="PF05773">
    <property type="entry name" value="RWD"/>
    <property type="match status" value="1"/>
</dbReference>
<dbReference type="AlphaFoldDB" id="A0AAW2HPW1"/>
<feature type="domain" description="RWD" evidence="1">
    <location>
        <begin position="9"/>
        <end position="111"/>
    </location>
</feature>
<sequence length="197" mass="22989">MSNSELQEEEREVLLSIYEGDSSFRDLSPTVYQYKYGDDNDPKSFLLEISWTKDYPSEKPKINMDTFYNKHIKDEIKGKMVNMILEKAEQYLGEAMTYSLFEYVKEKQEEFTKDLPETFISSSDVISGDSTVKVLKEQDSNKARPKKVQLTKAQKRREWDKVNCKGEKPRGWDWVDLVKHLSQTGPKSAPQQDLPKN</sequence>
<evidence type="ECO:0000313" key="2">
    <source>
        <dbReference type="EMBL" id="KAL0271954.1"/>
    </source>
</evidence>
<dbReference type="InterPro" id="IPR006575">
    <property type="entry name" value="RWD_dom"/>
</dbReference>
<dbReference type="SUPFAM" id="SSF54495">
    <property type="entry name" value="UBC-like"/>
    <property type="match status" value="1"/>
</dbReference>
<dbReference type="PROSITE" id="PS50908">
    <property type="entry name" value="RWD"/>
    <property type="match status" value="1"/>
</dbReference>
<gene>
    <name evidence="2" type="ORF">PYX00_005101</name>
</gene>
<name>A0AAW2HPW1_9NEOP</name>
<proteinExistence type="predicted"/>